<name>A0A182XTN6_ANOQN</name>
<dbReference type="AlphaFoldDB" id="A0A182XTN6"/>
<keyword evidence="2" id="KW-1185">Reference proteome</keyword>
<protein>
    <submittedName>
        <fullName evidence="1">Uncharacterized protein</fullName>
    </submittedName>
</protein>
<dbReference type="EnsemblMetazoa" id="AQUA015171-RA">
    <property type="protein sequence ID" value="AQUA015171-PA"/>
    <property type="gene ID" value="AQUA015171"/>
</dbReference>
<evidence type="ECO:0000313" key="2">
    <source>
        <dbReference type="Proteomes" id="UP000076407"/>
    </source>
</evidence>
<proteinExistence type="predicted"/>
<reference evidence="1" key="1">
    <citation type="submission" date="2020-05" db="UniProtKB">
        <authorList>
            <consortium name="EnsemblMetazoa"/>
        </authorList>
    </citation>
    <scope>IDENTIFICATION</scope>
    <source>
        <strain evidence="1">SANGQUA</strain>
    </source>
</reference>
<evidence type="ECO:0000313" key="1">
    <source>
        <dbReference type="EnsemblMetazoa" id="AQUA015171-PA"/>
    </source>
</evidence>
<organism evidence="1 2">
    <name type="scientific">Anopheles quadriannulatus</name>
    <name type="common">Mosquito</name>
    <dbReference type="NCBI Taxonomy" id="34691"/>
    <lineage>
        <taxon>Eukaryota</taxon>
        <taxon>Metazoa</taxon>
        <taxon>Ecdysozoa</taxon>
        <taxon>Arthropoda</taxon>
        <taxon>Hexapoda</taxon>
        <taxon>Insecta</taxon>
        <taxon>Pterygota</taxon>
        <taxon>Neoptera</taxon>
        <taxon>Endopterygota</taxon>
        <taxon>Diptera</taxon>
        <taxon>Nematocera</taxon>
        <taxon>Culicoidea</taxon>
        <taxon>Culicidae</taxon>
        <taxon>Anophelinae</taxon>
        <taxon>Anopheles</taxon>
    </lineage>
</organism>
<sequence>MQSGVASSSSSGERIERS</sequence>
<dbReference type="Proteomes" id="UP000076407">
    <property type="component" value="Unassembled WGS sequence"/>
</dbReference>
<accession>A0A182XTN6</accession>